<dbReference type="InterPro" id="IPR036028">
    <property type="entry name" value="SH3-like_dom_sf"/>
</dbReference>
<dbReference type="Proteomes" id="UP000182259">
    <property type="component" value="Chromosome III"/>
</dbReference>
<dbReference type="Gene3D" id="2.30.30.40">
    <property type="entry name" value="SH3 Domains"/>
    <property type="match status" value="1"/>
</dbReference>
<evidence type="ECO:0000313" key="5">
    <source>
        <dbReference type="EMBL" id="SGZ54200.1"/>
    </source>
</evidence>
<gene>
    <name evidence="5" type="ORF">SAMEA4029009_CIC11G00000005161</name>
</gene>
<proteinExistence type="predicted"/>
<dbReference type="AlphaFoldDB" id="A0A1L0DE59"/>
<evidence type="ECO:0000259" key="4">
    <source>
        <dbReference type="PROSITE" id="PS50002"/>
    </source>
</evidence>
<organism evidence="5 6">
    <name type="scientific">Sungouiella intermedia</name>
    <dbReference type="NCBI Taxonomy" id="45354"/>
    <lineage>
        <taxon>Eukaryota</taxon>
        <taxon>Fungi</taxon>
        <taxon>Dikarya</taxon>
        <taxon>Ascomycota</taxon>
        <taxon>Saccharomycotina</taxon>
        <taxon>Pichiomycetes</taxon>
        <taxon>Metschnikowiaceae</taxon>
        <taxon>Sungouiella</taxon>
    </lineage>
</organism>
<dbReference type="EMBL" id="LT635766">
    <property type="protein sequence ID" value="SGZ54200.1"/>
    <property type="molecule type" value="Genomic_DNA"/>
</dbReference>
<feature type="domain" description="SH3" evidence="4">
    <location>
        <begin position="276"/>
        <end position="333"/>
    </location>
</feature>
<keyword evidence="1 2" id="KW-0728">SH3 domain</keyword>
<dbReference type="Pfam" id="PF14604">
    <property type="entry name" value="SH3_9"/>
    <property type="match status" value="1"/>
</dbReference>
<evidence type="ECO:0000256" key="1">
    <source>
        <dbReference type="ARBA" id="ARBA00022443"/>
    </source>
</evidence>
<dbReference type="InterPro" id="IPR001452">
    <property type="entry name" value="SH3_domain"/>
</dbReference>
<name>A0A1L0DE59_9ASCO</name>
<keyword evidence="3" id="KW-0812">Transmembrane</keyword>
<evidence type="ECO:0000256" key="3">
    <source>
        <dbReference type="SAM" id="Phobius"/>
    </source>
</evidence>
<keyword evidence="3" id="KW-1133">Transmembrane helix</keyword>
<evidence type="ECO:0000256" key="2">
    <source>
        <dbReference type="PROSITE-ProRule" id="PRU00192"/>
    </source>
</evidence>
<accession>A0A1L0DE59</accession>
<dbReference type="PROSITE" id="PS50002">
    <property type="entry name" value="SH3"/>
    <property type="match status" value="1"/>
</dbReference>
<dbReference type="SUPFAM" id="SSF50044">
    <property type="entry name" value="SH3-domain"/>
    <property type="match status" value="1"/>
</dbReference>
<feature type="transmembrane region" description="Helical" evidence="3">
    <location>
        <begin position="138"/>
        <end position="162"/>
    </location>
</feature>
<sequence>MKQIILPIRPAYLNGGFSSIDTPMAPVDTVVLVVTTTLTVAPTISLDTTTTQYVYRTVVASQSGTSASAQTAIALTTTSTSTSKYISAASGTKSASFSATSPVSKSMAAMLMAFVSSTPTLPVNVSTFSESTTSSSKLGMAIGIPMAVLSLCIVAAVAWSFYHKKAAQSGSFKTSNRKEPELVATIPHSWSNTPQLQIPERKSGLLKRLSRKINFSEWPGSPREFKSPLFLRRFHLLNEKNRATEPEKVLPTLPNLSLNKVDPLDVVYKKDPQMSLVGKKFIAVKPYARRLGDELSLCAGEEVTVEKVHGDGWVSVKVGTSLGLVPMICLKKV</sequence>
<protein>
    <submittedName>
        <fullName evidence="5">CIC11C00000005161</fullName>
    </submittedName>
</protein>
<reference evidence="5 6" key="1">
    <citation type="submission" date="2016-10" db="EMBL/GenBank/DDBJ databases">
        <authorList>
            <person name="de Groot N.N."/>
        </authorList>
    </citation>
    <scope>NUCLEOTIDE SEQUENCE [LARGE SCALE GENOMIC DNA]</scope>
    <source>
        <strain evidence="5 6">PYCC 4715</strain>
    </source>
</reference>
<keyword evidence="3" id="KW-0472">Membrane</keyword>
<evidence type="ECO:0000313" key="6">
    <source>
        <dbReference type="Proteomes" id="UP000182259"/>
    </source>
</evidence>